<gene>
    <name evidence="9" type="ORF">EDD60_11077</name>
</gene>
<sequence length="344" mass="40580">MSKKYYPFIDIMRIIASLLVIAIHTDPLTSFNPQLNFLITRVFGRLAVPFFFMTTAYFLFNQGMPTYAKLKSVIKQFLIIDICSILLYLPVQIYNHSLSFEPIVIVKDLFMDGTFYHLWYLPAVIIGLLILYELYQHLNEKTIFMIVCILYMIGLAGDSYYSYLHQIPLIEAFYTALFKICDYTRNGFFFAPMFLFLGAFLAQHQWNFKRYVLIFLMLVSFMIFFIETLLIHQQPIITHDAMTLSLPFISFFFFSFCLTFQSSKRFVLYKDLSLYVYILHPLMIIVVRMMGKLTHLEHIFISQSLFHYLAVTGFSFIIAYLLILLKKGGKIYGYHQKTKKLDRN</sequence>
<feature type="transmembrane region" description="Helical" evidence="7">
    <location>
        <begin position="114"/>
        <end position="135"/>
    </location>
</feature>
<feature type="transmembrane region" description="Helical" evidence="7">
    <location>
        <begin position="37"/>
        <end position="60"/>
    </location>
</feature>
<evidence type="ECO:0000313" key="10">
    <source>
        <dbReference type="Proteomes" id="UP000295515"/>
    </source>
</evidence>
<evidence type="ECO:0000256" key="6">
    <source>
        <dbReference type="ARBA" id="ARBA00023136"/>
    </source>
</evidence>
<feature type="transmembrane region" description="Helical" evidence="7">
    <location>
        <begin position="243"/>
        <end position="260"/>
    </location>
</feature>
<keyword evidence="9" id="KW-0808">Transferase</keyword>
<dbReference type="GO" id="GO:0016413">
    <property type="term" value="F:O-acetyltransferase activity"/>
    <property type="evidence" value="ECO:0007669"/>
    <property type="project" value="TreeGrafter"/>
</dbReference>
<evidence type="ECO:0000256" key="7">
    <source>
        <dbReference type="SAM" id="Phobius"/>
    </source>
</evidence>
<feature type="transmembrane region" description="Helical" evidence="7">
    <location>
        <begin position="272"/>
        <end position="290"/>
    </location>
</feature>
<dbReference type="GO" id="GO:0009246">
    <property type="term" value="P:enterobacterial common antigen biosynthetic process"/>
    <property type="evidence" value="ECO:0007669"/>
    <property type="project" value="TreeGrafter"/>
</dbReference>
<dbReference type="AlphaFoldDB" id="A0A4R3Z2V6"/>
<evidence type="ECO:0000256" key="2">
    <source>
        <dbReference type="ARBA" id="ARBA00007400"/>
    </source>
</evidence>
<proteinExistence type="inferred from homology"/>
<evidence type="ECO:0000256" key="4">
    <source>
        <dbReference type="ARBA" id="ARBA00022692"/>
    </source>
</evidence>
<feature type="domain" description="Acyltransferase 3" evidence="8">
    <location>
        <begin position="7"/>
        <end position="323"/>
    </location>
</feature>
<evidence type="ECO:0000256" key="3">
    <source>
        <dbReference type="ARBA" id="ARBA00022475"/>
    </source>
</evidence>
<keyword evidence="4 7" id="KW-0812">Transmembrane</keyword>
<dbReference type="PANTHER" id="PTHR40074:SF2">
    <property type="entry name" value="O-ACETYLTRANSFERASE WECH"/>
    <property type="match status" value="1"/>
</dbReference>
<feature type="transmembrane region" description="Helical" evidence="7">
    <location>
        <begin position="142"/>
        <end position="163"/>
    </location>
</feature>
<reference evidence="9 10" key="1">
    <citation type="submission" date="2019-03" db="EMBL/GenBank/DDBJ databases">
        <title>Genomic Encyclopedia of Type Strains, Phase IV (KMG-IV): sequencing the most valuable type-strain genomes for metagenomic binning, comparative biology and taxonomic classification.</title>
        <authorList>
            <person name="Goeker M."/>
        </authorList>
    </citation>
    <scope>NUCLEOTIDE SEQUENCE [LARGE SCALE GENOMIC DNA]</scope>
    <source>
        <strain evidence="9 10">DSM 29487</strain>
    </source>
</reference>
<feature type="transmembrane region" description="Helical" evidence="7">
    <location>
        <begin position="7"/>
        <end position="25"/>
    </location>
</feature>
<name>A0A4R3Z2V6_9FIRM</name>
<feature type="transmembrane region" description="Helical" evidence="7">
    <location>
        <begin position="211"/>
        <end position="231"/>
    </location>
</feature>
<dbReference type="PANTHER" id="PTHR40074">
    <property type="entry name" value="O-ACETYLTRANSFERASE WECH"/>
    <property type="match status" value="1"/>
</dbReference>
<evidence type="ECO:0000313" key="9">
    <source>
        <dbReference type="EMBL" id="TCV99385.1"/>
    </source>
</evidence>
<accession>A0A4R3Z2V6</accession>
<dbReference type="GeneID" id="98915462"/>
<feature type="transmembrane region" description="Helical" evidence="7">
    <location>
        <begin position="72"/>
        <end position="94"/>
    </location>
</feature>
<organism evidence="9 10">
    <name type="scientific">Longibaculum muris</name>
    <dbReference type="NCBI Taxonomy" id="1796628"/>
    <lineage>
        <taxon>Bacteria</taxon>
        <taxon>Bacillati</taxon>
        <taxon>Bacillota</taxon>
        <taxon>Erysipelotrichia</taxon>
        <taxon>Erysipelotrichales</taxon>
        <taxon>Coprobacillaceae</taxon>
        <taxon>Longibaculum</taxon>
    </lineage>
</organism>
<comment type="similarity">
    <text evidence="2">Belongs to the acyltransferase 3 family.</text>
</comment>
<evidence type="ECO:0000256" key="5">
    <source>
        <dbReference type="ARBA" id="ARBA00022989"/>
    </source>
</evidence>
<keyword evidence="9" id="KW-0012">Acyltransferase</keyword>
<keyword evidence="5 7" id="KW-1133">Transmembrane helix</keyword>
<keyword evidence="10" id="KW-1185">Reference proteome</keyword>
<evidence type="ECO:0000259" key="8">
    <source>
        <dbReference type="Pfam" id="PF01757"/>
    </source>
</evidence>
<dbReference type="Pfam" id="PF01757">
    <property type="entry name" value="Acyl_transf_3"/>
    <property type="match status" value="1"/>
</dbReference>
<feature type="transmembrane region" description="Helical" evidence="7">
    <location>
        <begin position="183"/>
        <end position="202"/>
    </location>
</feature>
<dbReference type="EMBL" id="SMCQ01000010">
    <property type="protein sequence ID" value="TCV99385.1"/>
    <property type="molecule type" value="Genomic_DNA"/>
</dbReference>
<keyword evidence="6 7" id="KW-0472">Membrane</keyword>
<keyword evidence="3" id="KW-1003">Cell membrane</keyword>
<dbReference type="GO" id="GO:0005886">
    <property type="term" value="C:plasma membrane"/>
    <property type="evidence" value="ECO:0007669"/>
    <property type="project" value="UniProtKB-SubCell"/>
</dbReference>
<feature type="transmembrane region" description="Helical" evidence="7">
    <location>
        <begin position="305"/>
        <end position="325"/>
    </location>
</feature>
<dbReference type="RefSeq" id="WP_132226360.1">
    <property type="nucleotide sequence ID" value="NZ_JANKBF010000011.1"/>
</dbReference>
<comment type="subcellular location">
    <subcellularLocation>
        <location evidence="1">Cell membrane</location>
        <topology evidence="1">Multi-pass membrane protein</topology>
    </subcellularLocation>
</comment>
<protein>
    <submittedName>
        <fullName evidence="9">Surface polysaccharide O-acyltransferase-like enzyme</fullName>
    </submittedName>
</protein>
<dbReference type="Proteomes" id="UP000295515">
    <property type="component" value="Unassembled WGS sequence"/>
</dbReference>
<comment type="caution">
    <text evidence="9">The sequence shown here is derived from an EMBL/GenBank/DDBJ whole genome shotgun (WGS) entry which is preliminary data.</text>
</comment>
<dbReference type="InterPro" id="IPR002656">
    <property type="entry name" value="Acyl_transf_3_dom"/>
</dbReference>
<evidence type="ECO:0000256" key="1">
    <source>
        <dbReference type="ARBA" id="ARBA00004651"/>
    </source>
</evidence>